<organism evidence="2 3">
    <name type="scientific">Flavobacterium columnare</name>
    <dbReference type="NCBI Taxonomy" id="996"/>
    <lineage>
        <taxon>Bacteria</taxon>
        <taxon>Pseudomonadati</taxon>
        <taxon>Bacteroidota</taxon>
        <taxon>Flavobacteriia</taxon>
        <taxon>Flavobacteriales</taxon>
        <taxon>Flavobacteriaceae</taxon>
        <taxon>Flavobacterium</taxon>
    </lineage>
</organism>
<feature type="domain" description="GmrSD restriction endonucleases N-terminal" evidence="1">
    <location>
        <begin position="19"/>
        <end position="163"/>
    </location>
</feature>
<dbReference type="Proteomes" id="UP000198034">
    <property type="component" value="Unassembled WGS sequence"/>
</dbReference>
<evidence type="ECO:0000313" key="3">
    <source>
        <dbReference type="Proteomes" id="UP000198034"/>
    </source>
</evidence>
<name>A0A246G9L9_9FLAO</name>
<reference evidence="2 3" key="1">
    <citation type="journal article" date="2017" name="Infect. Genet. Evol.">
        <title>Comparative genome analysis of fish pathogen Flavobacterium columnare reveals extensive sequence diversity within the species.</title>
        <authorList>
            <person name="Kayansamruaj P."/>
            <person name="Dong H.T."/>
            <person name="Hirono I."/>
            <person name="Kondo H."/>
            <person name="Senapin S."/>
            <person name="Rodkhum C."/>
        </authorList>
    </citation>
    <scope>NUCLEOTIDE SEQUENCE [LARGE SCALE GENOMIC DNA]</scope>
    <source>
        <strain evidence="2 3">1214</strain>
    </source>
</reference>
<comment type="caution">
    <text evidence="2">The sequence shown here is derived from an EMBL/GenBank/DDBJ whole genome shotgun (WGS) entry which is preliminary data.</text>
</comment>
<dbReference type="EMBL" id="MTCY01000028">
    <property type="protein sequence ID" value="OWP76323.1"/>
    <property type="molecule type" value="Genomic_DNA"/>
</dbReference>
<dbReference type="InterPro" id="IPR004919">
    <property type="entry name" value="GmrSD_N"/>
</dbReference>
<accession>A0A246G9L9</accession>
<dbReference type="PANTHER" id="PTHR39639:SF1">
    <property type="entry name" value="DUF262 DOMAIN-CONTAINING PROTEIN"/>
    <property type="match status" value="1"/>
</dbReference>
<dbReference type="Pfam" id="PF03235">
    <property type="entry name" value="GmrSD_N"/>
    <property type="match status" value="1"/>
</dbReference>
<evidence type="ECO:0000313" key="2">
    <source>
        <dbReference type="EMBL" id="OWP76323.1"/>
    </source>
</evidence>
<evidence type="ECO:0000259" key="1">
    <source>
        <dbReference type="Pfam" id="PF03235"/>
    </source>
</evidence>
<proteinExistence type="predicted"/>
<gene>
    <name evidence="2" type="ORF">BWK62_10060</name>
</gene>
<protein>
    <recommendedName>
        <fullName evidence="1">GmrSD restriction endonucleases N-terminal domain-containing protein</fullName>
    </recommendedName>
</protein>
<dbReference type="PANTHER" id="PTHR39639">
    <property type="entry name" value="CHROMOSOME 16, WHOLE GENOME SHOTGUN SEQUENCE"/>
    <property type="match status" value="1"/>
</dbReference>
<sequence>MSEIIKLSESIPSSNVKIIELYNKIENGKLQPHPDFQRKLVWKKQHKYHFIETILHNYPFPEIYIASSEIDVDSLEAKEIVVDGQQRLTTIRDYIKGEGDFHNQIAVKTFANLTNDQKKEFLNYYVSVRDLKDLKIDDIKEIFQRINHTEYSLNTVEKQNAQYGDGEFLLFCKQITDEDEITKLDTDIILENNLRKFFVDFWKYTRVFDDNDNSRMLALQYVATLVATYLEPDYFHRNTKTLKYFADFNDAFPKYEEVVEILNKVLNFIYSLELNSDSYFFRKPNLFTLIIELTKCDLTKINLNIFKESLNNLEDLSNQYFAKIGLEGIEEDYKLYFEYAKQGINDKNQRLHRAKVISEIIIKNSEAAN</sequence>
<dbReference type="AlphaFoldDB" id="A0A246G9L9"/>